<feature type="transmembrane region" description="Helical" evidence="9">
    <location>
        <begin position="706"/>
        <end position="728"/>
    </location>
</feature>
<evidence type="ECO:0000256" key="4">
    <source>
        <dbReference type="ARBA" id="ARBA00022960"/>
    </source>
</evidence>
<feature type="transmembrane region" description="Helical" evidence="9">
    <location>
        <begin position="604"/>
        <end position="623"/>
    </location>
</feature>
<dbReference type="EMBL" id="BOPH01000017">
    <property type="protein sequence ID" value="GIJ66194.1"/>
    <property type="molecule type" value="Genomic_DNA"/>
</dbReference>
<feature type="transmembrane region" description="Helical" evidence="9">
    <location>
        <begin position="370"/>
        <end position="389"/>
    </location>
</feature>
<feature type="region of interest" description="Disordered" evidence="8">
    <location>
        <begin position="1"/>
        <end position="25"/>
    </location>
</feature>
<keyword evidence="4" id="KW-0133">Cell shape</keyword>
<evidence type="ECO:0000256" key="8">
    <source>
        <dbReference type="SAM" id="MobiDB-lite"/>
    </source>
</evidence>
<feature type="region of interest" description="Disordered" evidence="8">
    <location>
        <begin position="157"/>
        <end position="278"/>
    </location>
</feature>
<dbReference type="GO" id="GO:0008360">
    <property type="term" value="P:regulation of cell shape"/>
    <property type="evidence" value="ECO:0007669"/>
    <property type="project" value="UniProtKB-KW"/>
</dbReference>
<evidence type="ECO:0000256" key="6">
    <source>
        <dbReference type="ARBA" id="ARBA00022989"/>
    </source>
</evidence>
<feature type="transmembrane region" description="Helical" evidence="9">
    <location>
        <begin position="740"/>
        <end position="760"/>
    </location>
</feature>
<feature type="transmembrane region" description="Helical" evidence="9">
    <location>
        <begin position="558"/>
        <end position="583"/>
    </location>
</feature>
<dbReference type="GO" id="GO:0009252">
    <property type="term" value="P:peptidoglycan biosynthetic process"/>
    <property type="evidence" value="ECO:0007669"/>
    <property type="project" value="UniProtKB-KW"/>
</dbReference>
<evidence type="ECO:0000256" key="2">
    <source>
        <dbReference type="ARBA" id="ARBA00022475"/>
    </source>
</evidence>
<feature type="transmembrane region" description="Helical" evidence="9">
    <location>
        <begin position="681"/>
        <end position="700"/>
    </location>
</feature>
<gene>
    <name evidence="10" type="ORF">Voc01_011110</name>
</gene>
<feature type="transmembrane region" description="Helical" evidence="9">
    <location>
        <begin position="446"/>
        <end position="464"/>
    </location>
</feature>
<sequence length="818" mass="84012">MSRPGDPDETVAAPAGTDPEQTVVVPPVGDFDQTVTMAASPVTALDTPIAPPLLVSGPSPADPDARPSVDETIVMAPIPDGGAPHPPVHTHRARHAAPPTAVGAARVPEAPPGGAARVPEAPRQPYLPPHMPSAATGHASVPAPPLHADRTMAVGIPGIPGAVPPPVTGHAQAPTAVPPPVTGSAQAPTAVPPPVVGSAQAPTAVPPPAVGSARVPEAPAVPPTTDGTTGPDSSVVPPVTPPPNLEQPNLGQPGLDQPVAAGPPDARPTEAAAQAAAPAEARSVARNSAVMAAGSIVSRLTGFLRAAAISAALGAGLVADDYQLAITLPNMVFELLVGGVLSSVIVPILVRTRKADADGGQAYTQRLLTLAVIALGVATALAVAAAPVFTELLTWSNDRIQDEDKRLITDLAYLILPAIFCYGMAALIGAVLNSRGHFAAPMWTPILNNFVVIATAGVFILVTRGDLVEPNTISRAQILVLGLGTMSGIVVQAAGLLPALRRVGFRWKLRFDFRALGLGEMGRLASWMLLFVIVSQIGLFVVIGIAKAVGTDGEAGVIVFQNAFLIFMMAHGIVAVSVLTALMPRLSGAAADGRHQDLVGHLNSGLRLVSVVLVPITAAYLVLGTPMAVTLFQWGNYNSEAALATGPVIAVAGLGLVPYAVMQLQQFAFYALRDTRTPALLNVPVVALRVGVDLLFFWLLPTAAVTAALMGGSALSFVFGALVSIRLLRRKLGYLGLRRVASALVKLVGAAAIAALPTYLLVDLLSGEFGTGKGASFVQLLVGGALLFGLYYVCALMFRVAEVRDLTRMVRGRLGRSG</sequence>
<dbReference type="NCBIfam" id="TIGR01695">
    <property type="entry name" value="murJ_mviN"/>
    <property type="match status" value="1"/>
</dbReference>
<feature type="transmembrane region" description="Helical" evidence="9">
    <location>
        <begin position="780"/>
        <end position="801"/>
    </location>
</feature>
<dbReference type="InterPro" id="IPR051050">
    <property type="entry name" value="Lipid_II_flippase_MurJ/MviN"/>
</dbReference>
<dbReference type="RefSeq" id="WP_203926187.1">
    <property type="nucleotide sequence ID" value="NZ_BOPH01000017.1"/>
</dbReference>
<evidence type="ECO:0000256" key="3">
    <source>
        <dbReference type="ARBA" id="ARBA00022692"/>
    </source>
</evidence>
<keyword evidence="7 9" id="KW-0472">Membrane</keyword>
<feature type="compositionally biased region" description="Low complexity" evidence="8">
    <location>
        <begin position="269"/>
        <end position="278"/>
    </location>
</feature>
<dbReference type="Proteomes" id="UP000635606">
    <property type="component" value="Unassembled WGS sequence"/>
</dbReference>
<comment type="subcellular location">
    <subcellularLocation>
        <location evidence="1">Cell membrane</location>
        <topology evidence="1">Multi-pass membrane protein</topology>
    </subcellularLocation>
</comment>
<dbReference type="CDD" id="cd13123">
    <property type="entry name" value="MATE_MurJ_like"/>
    <property type="match status" value="1"/>
</dbReference>
<keyword evidence="3 9" id="KW-0812">Transmembrane</keyword>
<feature type="transmembrane region" description="Helical" evidence="9">
    <location>
        <begin position="524"/>
        <end position="546"/>
    </location>
</feature>
<protein>
    <submittedName>
        <fullName evidence="10">Lipid II flippase MurJ</fullName>
    </submittedName>
</protein>
<dbReference type="AlphaFoldDB" id="A0A8J3ZLQ8"/>
<keyword evidence="5" id="KW-0573">Peptidoglycan synthesis</keyword>
<comment type="caution">
    <text evidence="10">The sequence shown here is derived from an EMBL/GenBank/DDBJ whole genome shotgun (WGS) entry which is preliminary data.</text>
</comment>
<reference evidence="10" key="1">
    <citation type="submission" date="2021-01" db="EMBL/GenBank/DDBJ databases">
        <title>Whole genome shotgun sequence of Virgisporangium ochraceum NBRC 16418.</title>
        <authorList>
            <person name="Komaki H."/>
            <person name="Tamura T."/>
        </authorList>
    </citation>
    <scope>NUCLEOTIDE SEQUENCE</scope>
    <source>
        <strain evidence="10">NBRC 16418</strain>
    </source>
</reference>
<feature type="transmembrane region" description="Helical" evidence="9">
    <location>
        <begin position="331"/>
        <end position="350"/>
    </location>
</feature>
<keyword evidence="11" id="KW-1185">Reference proteome</keyword>
<name>A0A8J3ZLQ8_9ACTN</name>
<feature type="transmembrane region" description="Helical" evidence="9">
    <location>
        <begin position="296"/>
        <end position="319"/>
    </location>
</feature>
<organism evidence="10 11">
    <name type="scientific">Virgisporangium ochraceum</name>
    <dbReference type="NCBI Taxonomy" id="65505"/>
    <lineage>
        <taxon>Bacteria</taxon>
        <taxon>Bacillati</taxon>
        <taxon>Actinomycetota</taxon>
        <taxon>Actinomycetes</taxon>
        <taxon>Micromonosporales</taxon>
        <taxon>Micromonosporaceae</taxon>
        <taxon>Virgisporangium</taxon>
    </lineage>
</organism>
<dbReference type="GO" id="GO:0015648">
    <property type="term" value="F:lipid-linked peptidoglycan transporter activity"/>
    <property type="evidence" value="ECO:0007669"/>
    <property type="project" value="TreeGrafter"/>
</dbReference>
<feature type="compositionally biased region" description="Low complexity" evidence="8">
    <location>
        <begin position="223"/>
        <end position="237"/>
    </location>
</feature>
<evidence type="ECO:0000256" key="9">
    <source>
        <dbReference type="SAM" id="Phobius"/>
    </source>
</evidence>
<feature type="transmembrane region" description="Helical" evidence="9">
    <location>
        <begin position="411"/>
        <end position="434"/>
    </location>
</feature>
<accession>A0A8J3ZLQ8</accession>
<evidence type="ECO:0000313" key="11">
    <source>
        <dbReference type="Proteomes" id="UP000635606"/>
    </source>
</evidence>
<evidence type="ECO:0000256" key="1">
    <source>
        <dbReference type="ARBA" id="ARBA00004651"/>
    </source>
</evidence>
<dbReference type="PANTHER" id="PTHR47019:SF1">
    <property type="entry name" value="LIPID II FLIPPASE MURJ"/>
    <property type="match status" value="1"/>
</dbReference>
<feature type="transmembrane region" description="Helical" evidence="9">
    <location>
        <begin position="476"/>
        <end position="500"/>
    </location>
</feature>
<dbReference type="PRINTS" id="PR01806">
    <property type="entry name" value="VIRFACTRMVIN"/>
</dbReference>
<feature type="transmembrane region" description="Helical" evidence="9">
    <location>
        <begin position="643"/>
        <end position="661"/>
    </location>
</feature>
<evidence type="ECO:0000256" key="5">
    <source>
        <dbReference type="ARBA" id="ARBA00022984"/>
    </source>
</evidence>
<dbReference type="GO" id="GO:0005886">
    <property type="term" value="C:plasma membrane"/>
    <property type="evidence" value="ECO:0007669"/>
    <property type="project" value="UniProtKB-SubCell"/>
</dbReference>
<proteinExistence type="predicted"/>
<keyword evidence="6 9" id="KW-1133">Transmembrane helix</keyword>
<evidence type="ECO:0000256" key="7">
    <source>
        <dbReference type="ARBA" id="ARBA00023136"/>
    </source>
</evidence>
<dbReference type="GO" id="GO:0034204">
    <property type="term" value="P:lipid translocation"/>
    <property type="evidence" value="ECO:0007669"/>
    <property type="project" value="TreeGrafter"/>
</dbReference>
<keyword evidence="2" id="KW-1003">Cell membrane</keyword>
<dbReference type="InterPro" id="IPR004268">
    <property type="entry name" value="MurJ"/>
</dbReference>
<dbReference type="PANTHER" id="PTHR47019">
    <property type="entry name" value="LIPID II FLIPPASE MURJ"/>
    <property type="match status" value="1"/>
</dbReference>
<feature type="region of interest" description="Disordered" evidence="8">
    <location>
        <begin position="48"/>
        <end position="68"/>
    </location>
</feature>
<dbReference type="Pfam" id="PF03023">
    <property type="entry name" value="MurJ"/>
    <property type="match status" value="1"/>
</dbReference>
<evidence type="ECO:0000313" key="10">
    <source>
        <dbReference type="EMBL" id="GIJ66194.1"/>
    </source>
</evidence>